<feature type="region of interest" description="Disordered" evidence="1">
    <location>
        <begin position="307"/>
        <end position="334"/>
    </location>
</feature>
<reference evidence="2" key="1">
    <citation type="journal article" date="2023" name="Mol. Phylogenet. Evol.">
        <title>Genome-scale phylogeny and comparative genomics of the fungal order Sordariales.</title>
        <authorList>
            <person name="Hensen N."/>
            <person name="Bonometti L."/>
            <person name="Westerberg I."/>
            <person name="Brannstrom I.O."/>
            <person name="Guillou S."/>
            <person name="Cros-Aarteil S."/>
            <person name="Calhoun S."/>
            <person name="Haridas S."/>
            <person name="Kuo A."/>
            <person name="Mondo S."/>
            <person name="Pangilinan J."/>
            <person name="Riley R."/>
            <person name="LaButti K."/>
            <person name="Andreopoulos B."/>
            <person name="Lipzen A."/>
            <person name="Chen C."/>
            <person name="Yan M."/>
            <person name="Daum C."/>
            <person name="Ng V."/>
            <person name="Clum A."/>
            <person name="Steindorff A."/>
            <person name="Ohm R.A."/>
            <person name="Martin F."/>
            <person name="Silar P."/>
            <person name="Natvig D.O."/>
            <person name="Lalanne C."/>
            <person name="Gautier V."/>
            <person name="Ament-Velasquez S.L."/>
            <person name="Kruys A."/>
            <person name="Hutchinson M.I."/>
            <person name="Powell A.J."/>
            <person name="Barry K."/>
            <person name="Miller A.N."/>
            <person name="Grigoriev I.V."/>
            <person name="Debuchy R."/>
            <person name="Gladieux P."/>
            <person name="Hiltunen Thoren M."/>
            <person name="Johannesson H."/>
        </authorList>
    </citation>
    <scope>NUCLEOTIDE SEQUENCE</scope>
    <source>
        <strain evidence="2">CBS 508.74</strain>
    </source>
</reference>
<dbReference type="InterPro" id="IPR058940">
    <property type="entry name" value="mS26_fungi"/>
</dbReference>
<dbReference type="Proteomes" id="UP001302812">
    <property type="component" value="Unassembled WGS sequence"/>
</dbReference>
<feature type="compositionally biased region" description="Low complexity" evidence="1">
    <location>
        <begin position="24"/>
        <end position="61"/>
    </location>
</feature>
<organism evidence="2 3">
    <name type="scientific">Canariomyces notabilis</name>
    <dbReference type="NCBI Taxonomy" id="2074819"/>
    <lineage>
        <taxon>Eukaryota</taxon>
        <taxon>Fungi</taxon>
        <taxon>Dikarya</taxon>
        <taxon>Ascomycota</taxon>
        <taxon>Pezizomycotina</taxon>
        <taxon>Sordariomycetes</taxon>
        <taxon>Sordariomycetidae</taxon>
        <taxon>Sordariales</taxon>
        <taxon>Chaetomiaceae</taxon>
        <taxon>Canariomyces</taxon>
    </lineage>
</organism>
<keyword evidence="3" id="KW-1185">Reference proteome</keyword>
<protein>
    <submittedName>
        <fullName evidence="2">Uncharacterized protein</fullName>
    </submittedName>
</protein>
<dbReference type="Pfam" id="PF26163">
    <property type="entry name" value="mS26"/>
    <property type="match status" value="1"/>
</dbReference>
<dbReference type="AlphaFoldDB" id="A0AAN6TLX5"/>
<reference evidence="2" key="2">
    <citation type="submission" date="2023-05" db="EMBL/GenBank/DDBJ databases">
        <authorList>
            <consortium name="Lawrence Berkeley National Laboratory"/>
            <person name="Steindorff A."/>
            <person name="Hensen N."/>
            <person name="Bonometti L."/>
            <person name="Westerberg I."/>
            <person name="Brannstrom I.O."/>
            <person name="Guillou S."/>
            <person name="Cros-Aarteil S."/>
            <person name="Calhoun S."/>
            <person name="Haridas S."/>
            <person name="Kuo A."/>
            <person name="Mondo S."/>
            <person name="Pangilinan J."/>
            <person name="Riley R."/>
            <person name="Labutti K."/>
            <person name="Andreopoulos B."/>
            <person name="Lipzen A."/>
            <person name="Chen C."/>
            <person name="Yanf M."/>
            <person name="Daum C."/>
            <person name="Ng V."/>
            <person name="Clum A."/>
            <person name="Ohm R."/>
            <person name="Martin F."/>
            <person name="Silar P."/>
            <person name="Natvig D."/>
            <person name="Lalanne C."/>
            <person name="Gautier V."/>
            <person name="Ament-Velasquez S.L."/>
            <person name="Kruys A."/>
            <person name="Hutchinson M.I."/>
            <person name="Powell A.J."/>
            <person name="Barry K."/>
            <person name="Miller A.N."/>
            <person name="Grigoriev I.V."/>
            <person name="Debuchy R."/>
            <person name="Gladieux P."/>
            <person name="Thoren M.H."/>
            <person name="Johannesson H."/>
        </authorList>
    </citation>
    <scope>NUCLEOTIDE SEQUENCE</scope>
    <source>
        <strain evidence="2">CBS 508.74</strain>
    </source>
</reference>
<dbReference type="EMBL" id="MU853333">
    <property type="protein sequence ID" value="KAK4116863.1"/>
    <property type="molecule type" value="Genomic_DNA"/>
</dbReference>
<dbReference type="GeneID" id="89938534"/>
<gene>
    <name evidence="2" type="ORF">N656DRAFT_775230</name>
</gene>
<sequence>MPPPLSRPSISGLQAALSSCRISTTTTKTRTSTTTSASCASSTSPWRASFSTTSTPFAASSGVTRVPPQSPKYIQLPEPPQSSESKPPRVRGHLPVPRKIFRASDGHLKVQSGYVERIMPLSAAEKAGAPPKSEQEERRRRMAAARRSALAAGLQGLYVRKVARERRLARRAAAHREANLAAATAPERIDDVLTRPSVRLATAEQVAVQLDPDRFIKADQARKKHAAKLAREAEARGDALAQLYVAAKDFIVDEAELEQRIETLFTADYHRHGGLNKGISIWDVHHAPISVNELRAELMGQSSEKILDRHKAPSTRTAERQKTVAEELTGGKLV</sequence>
<accession>A0AAN6TLX5</accession>
<evidence type="ECO:0000313" key="2">
    <source>
        <dbReference type="EMBL" id="KAK4116863.1"/>
    </source>
</evidence>
<comment type="caution">
    <text evidence="2">The sequence shown here is derived from an EMBL/GenBank/DDBJ whole genome shotgun (WGS) entry which is preliminary data.</text>
</comment>
<name>A0AAN6TLX5_9PEZI</name>
<feature type="region of interest" description="Disordered" evidence="1">
    <location>
        <begin position="24"/>
        <end position="92"/>
    </location>
</feature>
<dbReference type="RefSeq" id="XP_064674433.1">
    <property type="nucleotide sequence ID" value="XM_064814409.1"/>
</dbReference>
<feature type="compositionally biased region" description="Basic and acidic residues" evidence="1">
    <location>
        <begin position="307"/>
        <end position="325"/>
    </location>
</feature>
<proteinExistence type="predicted"/>
<evidence type="ECO:0000256" key="1">
    <source>
        <dbReference type="SAM" id="MobiDB-lite"/>
    </source>
</evidence>
<evidence type="ECO:0000313" key="3">
    <source>
        <dbReference type="Proteomes" id="UP001302812"/>
    </source>
</evidence>
<dbReference type="PROSITE" id="PS51257">
    <property type="entry name" value="PROKAR_LIPOPROTEIN"/>
    <property type="match status" value="1"/>
</dbReference>
<dbReference type="CDD" id="cd23703">
    <property type="entry name" value="mS26_PET12"/>
    <property type="match status" value="1"/>
</dbReference>